<dbReference type="GO" id="GO:0006886">
    <property type="term" value="P:intracellular protein transport"/>
    <property type="evidence" value="ECO:0007669"/>
    <property type="project" value="TreeGrafter"/>
</dbReference>
<dbReference type="Proteomes" id="UP000887574">
    <property type="component" value="Unplaced"/>
</dbReference>
<organism evidence="2 3">
    <name type="scientific">Ditylenchus dipsaci</name>
    <dbReference type="NCBI Taxonomy" id="166011"/>
    <lineage>
        <taxon>Eukaryota</taxon>
        <taxon>Metazoa</taxon>
        <taxon>Ecdysozoa</taxon>
        <taxon>Nematoda</taxon>
        <taxon>Chromadorea</taxon>
        <taxon>Rhabditida</taxon>
        <taxon>Tylenchina</taxon>
        <taxon>Tylenchomorpha</taxon>
        <taxon>Sphaerularioidea</taxon>
        <taxon>Anguinidae</taxon>
        <taxon>Anguininae</taxon>
        <taxon>Ditylenchus</taxon>
    </lineage>
</organism>
<dbReference type="InterPro" id="IPR024095">
    <property type="entry name" value="Vesicle_P115"/>
</dbReference>
<dbReference type="GO" id="GO:0012507">
    <property type="term" value="C:ER to Golgi transport vesicle membrane"/>
    <property type="evidence" value="ECO:0007669"/>
    <property type="project" value="TreeGrafter"/>
</dbReference>
<evidence type="ECO:0000313" key="3">
    <source>
        <dbReference type="WBParaSite" id="jg9115.1"/>
    </source>
</evidence>
<proteinExistence type="predicted"/>
<dbReference type="Gene3D" id="1.25.10.10">
    <property type="entry name" value="Leucine-rich Repeat Variant"/>
    <property type="match status" value="1"/>
</dbReference>
<dbReference type="PANTHER" id="PTHR10013">
    <property type="entry name" value="GENERAL VESICULAR TRANSPORT FACTOR P115"/>
    <property type="match status" value="1"/>
</dbReference>
<dbReference type="GO" id="GO:0005783">
    <property type="term" value="C:endoplasmic reticulum"/>
    <property type="evidence" value="ECO:0007669"/>
    <property type="project" value="TreeGrafter"/>
</dbReference>
<dbReference type="InterPro" id="IPR011989">
    <property type="entry name" value="ARM-like"/>
</dbReference>
<sequence>MLSELSRGNSAYSKEPLDSIVVEDCMVVMLNMLKDNPVTQQLFREESLIKNLTAQPGYVEDLGPDSIEWTSQKIANFIFVVQIIRIIVSSMETAESRRTKIRSLAGKAPAEETERNLKQQFETLHKFLEGLEDELLKVFRPYGEFMTDQQAQTDLIATYKNTIETQEQKMKELTQQRDALTMEATQLKAENMQISKQEPSKTILEETVRELEQRLDYGWKEYEALRAQLQESVRQSEEKDAQVKQLQALLSHSNC</sequence>
<protein>
    <submittedName>
        <fullName evidence="3">Uncharacterized protein</fullName>
    </submittedName>
</protein>
<keyword evidence="1" id="KW-0175">Coiled coil</keyword>
<keyword evidence="2" id="KW-1185">Reference proteome</keyword>
<dbReference type="GO" id="GO:0061025">
    <property type="term" value="P:membrane fusion"/>
    <property type="evidence" value="ECO:0007669"/>
    <property type="project" value="TreeGrafter"/>
</dbReference>
<dbReference type="AlphaFoldDB" id="A0A915ESS9"/>
<name>A0A915ESS9_9BILA</name>
<feature type="coiled-coil region" evidence="1">
    <location>
        <begin position="156"/>
        <end position="249"/>
    </location>
</feature>
<dbReference type="WBParaSite" id="jg9115.1">
    <property type="protein sequence ID" value="jg9115.1"/>
    <property type="gene ID" value="jg9115"/>
</dbReference>
<evidence type="ECO:0000313" key="2">
    <source>
        <dbReference type="Proteomes" id="UP000887574"/>
    </source>
</evidence>
<dbReference type="GO" id="GO:0045056">
    <property type="term" value="P:transcytosis"/>
    <property type="evidence" value="ECO:0007669"/>
    <property type="project" value="TreeGrafter"/>
</dbReference>
<dbReference type="PANTHER" id="PTHR10013:SF0">
    <property type="entry name" value="GENERAL VESICULAR TRANSPORT FACTOR P115"/>
    <property type="match status" value="1"/>
</dbReference>
<dbReference type="GO" id="GO:0005795">
    <property type="term" value="C:Golgi stack"/>
    <property type="evidence" value="ECO:0007669"/>
    <property type="project" value="TreeGrafter"/>
</dbReference>
<evidence type="ECO:0000256" key="1">
    <source>
        <dbReference type="SAM" id="Coils"/>
    </source>
</evidence>
<reference evidence="3" key="1">
    <citation type="submission" date="2022-11" db="UniProtKB">
        <authorList>
            <consortium name="WormBaseParasite"/>
        </authorList>
    </citation>
    <scope>IDENTIFICATION</scope>
</reference>
<accession>A0A915ESS9</accession>
<dbReference type="GO" id="GO:0048211">
    <property type="term" value="P:Golgi vesicle docking"/>
    <property type="evidence" value="ECO:0007669"/>
    <property type="project" value="TreeGrafter"/>
</dbReference>
<dbReference type="GO" id="GO:0006888">
    <property type="term" value="P:endoplasmic reticulum to Golgi vesicle-mediated transport"/>
    <property type="evidence" value="ECO:0007669"/>
    <property type="project" value="TreeGrafter"/>
</dbReference>